<dbReference type="PATRIC" id="fig|717774.3.peg.2971"/>
<dbReference type="eggNOG" id="COG1309">
    <property type="taxonomic scope" value="Bacteria"/>
</dbReference>
<accession>F2JZZ4</accession>
<dbReference type="GO" id="GO:0003677">
    <property type="term" value="F:DNA binding"/>
    <property type="evidence" value="ECO:0007669"/>
    <property type="project" value="UniProtKB-UniRule"/>
</dbReference>
<dbReference type="AlphaFoldDB" id="F2JZZ4"/>
<dbReference type="PROSITE" id="PS50977">
    <property type="entry name" value="HTH_TETR_2"/>
    <property type="match status" value="1"/>
</dbReference>
<reference evidence="4 5" key="1">
    <citation type="journal article" date="2012" name="Stand. Genomic Sci.">
        <title>Complete genome sequence of the melanogenic marine bacterium Marinomonas mediterranea type strain (MMB-1(T)).</title>
        <authorList>
            <person name="Lucas-Elio P."/>
            <person name="Goodwin L."/>
            <person name="Woyke T."/>
            <person name="Pitluck S."/>
            <person name="Nolan M."/>
            <person name="Kyrpides N.C."/>
            <person name="Detter J.C."/>
            <person name="Copeland A."/>
            <person name="Teshima H."/>
            <person name="Bruce D."/>
            <person name="Detter C."/>
            <person name="Tapia R."/>
            <person name="Han S."/>
            <person name="Land M.L."/>
            <person name="Ivanova N."/>
            <person name="Mikhailova N."/>
            <person name="Johnston A.W."/>
            <person name="Sanchez-Amat A."/>
        </authorList>
    </citation>
    <scope>NUCLEOTIDE SEQUENCE [LARGE SCALE GENOMIC DNA]</scope>
    <source>
        <strain evidence="5">ATCC 700492 / JCM 21426 / NBRC 103028 / MMB-1</strain>
    </source>
</reference>
<sequence length="184" mass="21233">MARGRPSKKGLIAEAAQRLFNQSGYQGTSIDQVVVEAKVSKPTVYSNYASKLLLWQEVLQSVIDANQTEFKVLLDDLITNKVTFAEGWINIWQSWVESQNRMVVYRIHWGESHKLTEAEFELFKIFESQLKSVLIAWMEYHQIPKEAFFPLNSMTKEACLIRKLSQCDALEPLYLLELIESLVS</sequence>
<dbReference type="Pfam" id="PF00440">
    <property type="entry name" value="TetR_N"/>
    <property type="match status" value="1"/>
</dbReference>
<feature type="domain" description="HTH tetR-type" evidence="3">
    <location>
        <begin position="6"/>
        <end position="66"/>
    </location>
</feature>
<evidence type="ECO:0000256" key="2">
    <source>
        <dbReference type="PROSITE-ProRule" id="PRU00335"/>
    </source>
</evidence>
<evidence type="ECO:0000256" key="1">
    <source>
        <dbReference type="ARBA" id="ARBA00023125"/>
    </source>
</evidence>
<dbReference type="KEGG" id="mme:Marme_2884"/>
<dbReference type="STRING" id="717774.Marme_2884"/>
<evidence type="ECO:0000313" key="5">
    <source>
        <dbReference type="Proteomes" id="UP000001062"/>
    </source>
</evidence>
<dbReference type="OrthoDB" id="8535430at2"/>
<dbReference type="EMBL" id="CP002583">
    <property type="protein sequence ID" value="ADZ92106.1"/>
    <property type="molecule type" value="Genomic_DNA"/>
</dbReference>
<keyword evidence="5" id="KW-1185">Reference proteome</keyword>
<name>F2JZZ4_MARM1</name>
<organism evidence="4 5">
    <name type="scientific">Marinomonas mediterranea (strain ATCC 700492 / JCM 21426 / NBRC 103028 / MMB-1)</name>
    <dbReference type="NCBI Taxonomy" id="717774"/>
    <lineage>
        <taxon>Bacteria</taxon>
        <taxon>Pseudomonadati</taxon>
        <taxon>Pseudomonadota</taxon>
        <taxon>Gammaproteobacteria</taxon>
        <taxon>Oceanospirillales</taxon>
        <taxon>Oceanospirillaceae</taxon>
        <taxon>Marinomonas</taxon>
    </lineage>
</organism>
<protein>
    <submittedName>
        <fullName evidence="4">Regulatory protein TetR</fullName>
    </submittedName>
</protein>
<dbReference type="Proteomes" id="UP000001062">
    <property type="component" value="Chromosome"/>
</dbReference>
<feature type="DNA-binding region" description="H-T-H motif" evidence="2">
    <location>
        <begin position="29"/>
        <end position="48"/>
    </location>
</feature>
<dbReference type="InterPro" id="IPR050624">
    <property type="entry name" value="HTH-type_Tx_Regulator"/>
</dbReference>
<dbReference type="PANTHER" id="PTHR43479:SF11">
    <property type="entry name" value="ACREF_ENVCD OPERON REPRESSOR-RELATED"/>
    <property type="match status" value="1"/>
</dbReference>
<dbReference type="SUPFAM" id="SSF46689">
    <property type="entry name" value="Homeodomain-like"/>
    <property type="match status" value="1"/>
</dbReference>
<evidence type="ECO:0000313" key="4">
    <source>
        <dbReference type="EMBL" id="ADZ92106.1"/>
    </source>
</evidence>
<dbReference type="Gene3D" id="1.10.357.10">
    <property type="entry name" value="Tetracycline Repressor, domain 2"/>
    <property type="match status" value="1"/>
</dbReference>
<evidence type="ECO:0000259" key="3">
    <source>
        <dbReference type="PROSITE" id="PS50977"/>
    </source>
</evidence>
<dbReference type="PRINTS" id="PR00455">
    <property type="entry name" value="HTHTETR"/>
</dbReference>
<dbReference type="HOGENOM" id="CLU_1432971_0_0_6"/>
<dbReference type="PANTHER" id="PTHR43479">
    <property type="entry name" value="ACREF/ENVCD OPERON REPRESSOR-RELATED"/>
    <property type="match status" value="1"/>
</dbReference>
<dbReference type="InterPro" id="IPR009057">
    <property type="entry name" value="Homeodomain-like_sf"/>
</dbReference>
<keyword evidence="1 2" id="KW-0238">DNA-binding</keyword>
<dbReference type="InterPro" id="IPR001647">
    <property type="entry name" value="HTH_TetR"/>
</dbReference>
<proteinExistence type="predicted"/>
<gene>
    <name evidence="4" type="ordered locus">Marme_2884</name>
</gene>
<dbReference type="RefSeq" id="WP_013662009.1">
    <property type="nucleotide sequence ID" value="NC_015276.1"/>
</dbReference>